<dbReference type="AlphaFoldDB" id="A0A1U7NUI5"/>
<dbReference type="EMBL" id="MSTI01000137">
    <property type="protein sequence ID" value="OLV16570.1"/>
    <property type="molecule type" value="Genomic_DNA"/>
</dbReference>
<dbReference type="Proteomes" id="UP000186607">
    <property type="component" value="Unassembled WGS sequence"/>
</dbReference>
<protein>
    <submittedName>
        <fullName evidence="2">Uncharacterized protein</fullName>
    </submittedName>
</protein>
<accession>A0A1U7NUI5</accession>
<organism evidence="2 3">
    <name type="scientific">Deinococcus marmoris</name>
    <dbReference type="NCBI Taxonomy" id="249408"/>
    <lineage>
        <taxon>Bacteria</taxon>
        <taxon>Thermotogati</taxon>
        <taxon>Deinococcota</taxon>
        <taxon>Deinococci</taxon>
        <taxon>Deinococcales</taxon>
        <taxon>Deinococcaceae</taxon>
        <taxon>Deinococcus</taxon>
    </lineage>
</organism>
<reference evidence="2 3" key="1">
    <citation type="submission" date="2017-01" db="EMBL/GenBank/DDBJ databases">
        <title>Genome Analysis of Deinococcus marmoris KOPRI26562.</title>
        <authorList>
            <person name="Kim J.H."/>
            <person name="Oh H.-M."/>
        </authorList>
    </citation>
    <scope>NUCLEOTIDE SEQUENCE [LARGE SCALE GENOMIC DNA]</scope>
    <source>
        <strain evidence="2 3">KOPRI26562</strain>
    </source>
</reference>
<evidence type="ECO:0000256" key="1">
    <source>
        <dbReference type="SAM" id="Phobius"/>
    </source>
</evidence>
<dbReference type="RefSeq" id="WP_175607487.1">
    <property type="nucleotide sequence ID" value="NZ_MSTI01000137.1"/>
</dbReference>
<feature type="transmembrane region" description="Helical" evidence="1">
    <location>
        <begin position="6"/>
        <end position="30"/>
    </location>
</feature>
<comment type="caution">
    <text evidence="2">The sequence shown here is derived from an EMBL/GenBank/DDBJ whole genome shotgun (WGS) entry which is preliminary data.</text>
</comment>
<keyword evidence="1" id="KW-0472">Membrane</keyword>
<name>A0A1U7NUI5_9DEIO</name>
<dbReference type="STRING" id="249408.BOO71_0011464"/>
<keyword evidence="3" id="KW-1185">Reference proteome</keyword>
<keyword evidence="1" id="KW-1133">Transmembrane helix</keyword>
<proteinExistence type="predicted"/>
<keyword evidence="1" id="KW-0812">Transmembrane</keyword>
<sequence>MPNLGLSELILLLVVLAISVTFIAGVVWLIRSVVGGAERTRIQELEARVRELEQRQL</sequence>
<evidence type="ECO:0000313" key="2">
    <source>
        <dbReference type="EMBL" id="OLV16570.1"/>
    </source>
</evidence>
<evidence type="ECO:0000313" key="3">
    <source>
        <dbReference type="Proteomes" id="UP000186607"/>
    </source>
</evidence>
<gene>
    <name evidence="2" type="ORF">BOO71_0011464</name>
</gene>